<feature type="region of interest" description="Disordered" evidence="1">
    <location>
        <begin position="393"/>
        <end position="434"/>
    </location>
</feature>
<evidence type="ECO:0008006" key="4">
    <source>
        <dbReference type="Google" id="ProtNLM"/>
    </source>
</evidence>
<dbReference type="Proteomes" id="UP000621799">
    <property type="component" value="Unassembled WGS sequence"/>
</dbReference>
<comment type="caution">
    <text evidence="2">The sequence shown here is derived from an EMBL/GenBank/DDBJ whole genome shotgun (WGS) entry which is preliminary data.</text>
</comment>
<feature type="compositionally biased region" description="Basic residues" evidence="1">
    <location>
        <begin position="421"/>
        <end position="434"/>
    </location>
</feature>
<keyword evidence="3" id="KW-1185">Reference proteome</keyword>
<sequence length="434" mass="50294">MSNHKWQRLQEFRQAVYQNLGRARDATFELMDAVMLSRKVDSLADLSLCPCFRRKWSSSYEALEDTRPNANKFMKLYMGQIPTESVVVMAGDHTPWPRPEAKSLKERTYEHRGGDPWSRRPVSVGQGYSTLVWVPESEGSWALPVRHERITSWETPLTKAAWQLRQVCKDLPVRPLTLWDSEYGCASFVLKTADVQADKLMRLRSNRCLWGAPPAYGGRGRPRVHGEKFKLNNSTTWATPAQVVEVDDPKLGRIRVQMWHQLHFRQSPKHPMTLFQVERLEHPHRQPLWLAWVGLPTARPSIDVWRNYLRRFCVDHWYRFAKGRLHWTMPKLKTPQQAERWSCLMPAITWQLWLARDGIGDRPLPWQKPVGRLTPGRTAQAIGSVLARLGTPTYLPKTRGKSPGWPKGKGRDSFPTYPLVKKGRGRFRKPSRSP</sequence>
<dbReference type="NCBIfam" id="NF041680">
    <property type="entry name" value="transp_NF041680"/>
    <property type="match status" value="1"/>
</dbReference>
<evidence type="ECO:0000313" key="3">
    <source>
        <dbReference type="Proteomes" id="UP000621799"/>
    </source>
</evidence>
<organism evidence="2 3">
    <name type="scientific">Zarconia navalis LEGE 11467</name>
    <dbReference type="NCBI Taxonomy" id="1828826"/>
    <lineage>
        <taxon>Bacteria</taxon>
        <taxon>Bacillati</taxon>
        <taxon>Cyanobacteriota</taxon>
        <taxon>Cyanophyceae</taxon>
        <taxon>Oscillatoriophycideae</taxon>
        <taxon>Oscillatoriales</taxon>
        <taxon>Oscillatoriales incertae sedis</taxon>
        <taxon>Zarconia</taxon>
        <taxon>Zarconia navalis</taxon>
    </lineage>
</organism>
<name>A0A928Z7E7_9CYAN</name>
<reference evidence="2" key="1">
    <citation type="submission" date="2020-10" db="EMBL/GenBank/DDBJ databases">
        <authorList>
            <person name="Castelo-Branco R."/>
            <person name="Eusebio N."/>
            <person name="Adriana R."/>
            <person name="Vieira A."/>
            <person name="Brugerolle De Fraissinette N."/>
            <person name="Rezende De Castro R."/>
            <person name="Schneider M.P."/>
            <person name="Vasconcelos V."/>
            <person name="Leao P.N."/>
        </authorList>
    </citation>
    <scope>NUCLEOTIDE SEQUENCE</scope>
    <source>
        <strain evidence="2">LEGE 11467</strain>
    </source>
</reference>
<protein>
    <recommendedName>
        <fullName evidence="4">Transposase IS701-like DDE domain-containing protein</fullName>
    </recommendedName>
</protein>
<dbReference type="EMBL" id="JADEXN010000086">
    <property type="protein sequence ID" value="MBE9040465.1"/>
    <property type="molecule type" value="Genomic_DNA"/>
</dbReference>
<dbReference type="AlphaFoldDB" id="A0A928Z7E7"/>
<evidence type="ECO:0000313" key="2">
    <source>
        <dbReference type="EMBL" id="MBE9040465.1"/>
    </source>
</evidence>
<evidence type="ECO:0000256" key="1">
    <source>
        <dbReference type="SAM" id="MobiDB-lite"/>
    </source>
</evidence>
<accession>A0A928Z7E7</accession>
<proteinExistence type="predicted"/>
<gene>
    <name evidence="2" type="ORF">IQ235_06635</name>
</gene>